<dbReference type="OrthoDB" id="7210088at2"/>
<dbReference type="RefSeq" id="WP_142854538.1">
    <property type="nucleotide sequence ID" value="NZ_FXWW01000006.1"/>
</dbReference>
<reference evidence="1 2" key="1">
    <citation type="submission" date="2019-06" db="EMBL/GenBank/DDBJ databases">
        <title>A novel species of marine bacteria.</title>
        <authorList>
            <person name="Wang Y."/>
        </authorList>
    </citation>
    <scope>NUCLEOTIDE SEQUENCE [LARGE SCALE GENOMIC DNA]</scope>
    <source>
        <strain evidence="1 2">MA1-10</strain>
    </source>
</reference>
<keyword evidence="2" id="KW-1185">Reference proteome</keyword>
<evidence type="ECO:0000313" key="2">
    <source>
        <dbReference type="Proteomes" id="UP000315816"/>
    </source>
</evidence>
<accession>A0A545SMM8</accession>
<name>A0A545SMM8_9RHOB</name>
<organism evidence="1 2">
    <name type="scientific">Aliiroseovarius halocynthiae</name>
    <dbReference type="NCBI Taxonomy" id="985055"/>
    <lineage>
        <taxon>Bacteria</taxon>
        <taxon>Pseudomonadati</taxon>
        <taxon>Pseudomonadota</taxon>
        <taxon>Alphaproteobacteria</taxon>
        <taxon>Rhodobacterales</taxon>
        <taxon>Paracoccaceae</taxon>
        <taxon>Aliiroseovarius</taxon>
    </lineage>
</organism>
<gene>
    <name evidence="1" type="ORF">FIL88_14220</name>
</gene>
<sequence length="1503" mass="166435">MSATSLKSALNDLPATGRDGFEGLLALVLARVSGNPMRLAASGFQFGVDGQGENPANPVCFEAKRYSSKLTREAVLTKIADLGRRKSEAEILWVLGATVAVPNQLAQDLSTDGENQGIATLVLDWNDQELPALGIVLANAGDDIAAWIASRTQASVTETEIEGALISLKNSEVAKLRWKSLQSEFSAKEISGRQAIEANKKWLRATLSSAAKARYRLGQPTAPLNPDTPNLRREAHLQAIVEGHCKETTCLVLGAEGVGKSWVAAEAAVQFPGLTVALSAEALEGVNPAGFENLLVEAFAQQTENAPGSAERWRRRFLAWETVPPSEGFMVVVDGINQRPDLAWDKILNALEALIEMRGGRLLITSRPQYYQRNVLRGFNRKQRVIVADWKSSERDEILGLAGIVSNVLDQTTLNSLLNPRLLGIAIEVLPIDEPLAWSGLTTESLLFEHINRMQSDGFEDQSPNELIKALSDRAGNVLDALRVGETLSSELVFEDSLLAVKETRFFQSRQRPSGGYVIKQEGLSLALGFAVVDRILGSSGDSTQFDPRARELIEPISALDQTSRVVLAAMHVCACDPEREAPELFKVLVSIFCELQNLEERAYPQFFDVVRRNPEATLNAAKEKLLEWRSPINEKWLVASVKQMMEHTHTKPSVQDAIESWLRHVNTDAFDQQSKYGRLDDKDQERAERRQAEIDEAIAAFSDYERQLFAQCHVTTGDTDSLLTQSFELLAGEPLAPWASSFAAFGLGVHLDHSIHQASKAFFQLTQLNRVDPIQAAEAYAGQAMPLSDPDVSRAGKWCLVKLLYASGREKDAKGALKIGKKLRETQNVPELSFSRLEQLCANDPCDPYSTLPSNVGDTIEDFATLDVSPIMTTMGRTSEDLNYGERLCAVCRFGPKTAITKASELCREILTREGLPLRQFALCGTTLTPLLGREAALHLSKRLQSNKDLKTLPENELKIIKCYMTNFALPFLTGEEQLELLTCEALAGNYSLDAIPSLKKPNEEAVLDCLEQCARSGLNEAAFSALSLVAHTYEALSPALENTVAGFMDNDLSLVRSAVFEIALATDNERLRTAHLAGDWKASEALTNASYENTYGSALLIDAVVSRACEFESILPRISYESWALAQRRIGGEVTGAIVELLDQRLRKATALSSQLDSPEIAVTMAPHDHVLHNFRSIEDRPLQVEANSQSLFGDVESDEDFQSRQQRNHRLFGELEEAMADKDILVIAQQIDFEAFQGILKSNTNLGGEWLDLLLGLPSGQLRWFKDFALVVAANMMKSDEAKAMSLLETAIASEAFVRRMYPDALSLEHKAIWACPRTAVSEVLWKKRFEGCVTDDMLALEVLAAERFGAKEFVRDYASELTSSERPIDKALAITIAGFSMQYKHFQPLLNEIEPTAGFIGAASKAARIAHEKALWAQHWVDQMWAAQTPEQFWIKLVLAAKIMDARLDYDAGIYQCANKWGKFASMFTRERKDRIKKWKRHREKKLYGSDRPAPVFLT</sequence>
<comment type="caution">
    <text evidence="1">The sequence shown here is derived from an EMBL/GenBank/DDBJ whole genome shotgun (WGS) entry which is preliminary data.</text>
</comment>
<proteinExistence type="predicted"/>
<protein>
    <submittedName>
        <fullName evidence="1">Uncharacterized protein</fullName>
    </submittedName>
</protein>
<evidence type="ECO:0000313" key="1">
    <source>
        <dbReference type="EMBL" id="TQV66207.1"/>
    </source>
</evidence>
<dbReference type="EMBL" id="VICH01000011">
    <property type="protein sequence ID" value="TQV66207.1"/>
    <property type="molecule type" value="Genomic_DNA"/>
</dbReference>
<dbReference type="Proteomes" id="UP000315816">
    <property type="component" value="Unassembled WGS sequence"/>
</dbReference>